<organism evidence="2">
    <name type="scientific">freshwater metagenome</name>
    <dbReference type="NCBI Taxonomy" id="449393"/>
    <lineage>
        <taxon>unclassified sequences</taxon>
        <taxon>metagenomes</taxon>
        <taxon>ecological metagenomes</taxon>
    </lineage>
</organism>
<accession>A0A6J6UFC4</accession>
<evidence type="ECO:0000313" key="2">
    <source>
        <dbReference type="EMBL" id="CAB4758500.1"/>
    </source>
</evidence>
<dbReference type="EMBL" id="CAEZYW010000324">
    <property type="protein sequence ID" value="CAB4758500.1"/>
    <property type="molecule type" value="Genomic_DNA"/>
</dbReference>
<gene>
    <name evidence="2" type="ORF">UFOPK2786_01696</name>
</gene>
<feature type="compositionally biased region" description="Low complexity" evidence="1">
    <location>
        <begin position="62"/>
        <end position="79"/>
    </location>
</feature>
<feature type="region of interest" description="Disordered" evidence="1">
    <location>
        <begin position="1"/>
        <end position="96"/>
    </location>
</feature>
<dbReference type="AlphaFoldDB" id="A0A6J6UFC4"/>
<reference evidence="2" key="1">
    <citation type="submission" date="2020-05" db="EMBL/GenBank/DDBJ databases">
        <authorList>
            <person name="Chiriac C."/>
            <person name="Salcher M."/>
            <person name="Ghai R."/>
            <person name="Kavagutti S V."/>
        </authorList>
    </citation>
    <scope>NUCLEOTIDE SEQUENCE</scope>
</reference>
<evidence type="ECO:0000256" key="1">
    <source>
        <dbReference type="SAM" id="MobiDB-lite"/>
    </source>
</evidence>
<sequence length="96" mass="9660">MTARAGRSGNSLRSDAEASHASQAMTPLGASVGRAPEWTTTVATKPALRASTPTAAPPGPVMSPTMPASSTWSASSRSVSCREIATVPTPPRSPAA</sequence>
<proteinExistence type="predicted"/>
<name>A0A6J6UFC4_9ZZZZ</name>
<protein>
    <submittedName>
        <fullName evidence="2">Unannotated protein</fullName>
    </submittedName>
</protein>